<evidence type="ECO:0000313" key="2">
    <source>
        <dbReference type="EMBL" id="GIY50517.1"/>
    </source>
</evidence>
<name>A0AAV4TZA2_CAEEX</name>
<feature type="compositionally biased region" description="Polar residues" evidence="1">
    <location>
        <begin position="132"/>
        <end position="150"/>
    </location>
</feature>
<gene>
    <name evidence="2" type="ORF">CEXT_707131</name>
</gene>
<dbReference type="Proteomes" id="UP001054945">
    <property type="component" value="Unassembled WGS sequence"/>
</dbReference>
<keyword evidence="3" id="KW-1185">Reference proteome</keyword>
<evidence type="ECO:0000313" key="3">
    <source>
        <dbReference type="Proteomes" id="UP001054945"/>
    </source>
</evidence>
<dbReference type="EMBL" id="BPLR01011989">
    <property type="protein sequence ID" value="GIY50517.1"/>
    <property type="molecule type" value="Genomic_DNA"/>
</dbReference>
<organism evidence="2 3">
    <name type="scientific">Caerostris extrusa</name>
    <name type="common">Bark spider</name>
    <name type="synonym">Caerostris bankana</name>
    <dbReference type="NCBI Taxonomy" id="172846"/>
    <lineage>
        <taxon>Eukaryota</taxon>
        <taxon>Metazoa</taxon>
        <taxon>Ecdysozoa</taxon>
        <taxon>Arthropoda</taxon>
        <taxon>Chelicerata</taxon>
        <taxon>Arachnida</taxon>
        <taxon>Araneae</taxon>
        <taxon>Araneomorphae</taxon>
        <taxon>Entelegynae</taxon>
        <taxon>Araneoidea</taxon>
        <taxon>Araneidae</taxon>
        <taxon>Caerostris</taxon>
    </lineage>
</organism>
<comment type="caution">
    <text evidence="2">The sequence shown here is derived from an EMBL/GenBank/DDBJ whole genome shotgun (WGS) entry which is preliminary data.</text>
</comment>
<dbReference type="AlphaFoldDB" id="A0AAV4TZA2"/>
<proteinExistence type="predicted"/>
<feature type="compositionally biased region" description="Basic and acidic residues" evidence="1">
    <location>
        <begin position="151"/>
        <end position="160"/>
    </location>
</feature>
<protein>
    <submittedName>
        <fullName evidence="2">Uncharacterized protein</fullName>
    </submittedName>
</protein>
<accession>A0AAV4TZA2</accession>
<sequence>METAEDEWWRRILRLWIGKDRMSLNVFFDRVTNAMEVSSEGNEPAEVHLDLTVAPNADANASTTVTPEGMCRQLVTANKELKILDDILASTKNSDMPQDYLQMNANLLMKRQYLVEWVSKSGSCPIAKCTLHNSNKTTPKSNVKRNASEISSRKDKRNVSEEFLTPNKKLTAKANFTSSKVNNQTEIQTSNKFNSLGTDEVTNVDETVTVVRKLPPIMVKPKANLKDMLKKIDETFESSLAQRIHRTKPETHRCKLANCDMLAALSVWD</sequence>
<evidence type="ECO:0000256" key="1">
    <source>
        <dbReference type="SAM" id="MobiDB-lite"/>
    </source>
</evidence>
<reference evidence="2 3" key="1">
    <citation type="submission" date="2021-06" db="EMBL/GenBank/DDBJ databases">
        <title>Caerostris extrusa draft genome.</title>
        <authorList>
            <person name="Kono N."/>
            <person name="Arakawa K."/>
        </authorList>
    </citation>
    <scope>NUCLEOTIDE SEQUENCE [LARGE SCALE GENOMIC DNA]</scope>
</reference>
<feature type="region of interest" description="Disordered" evidence="1">
    <location>
        <begin position="132"/>
        <end position="164"/>
    </location>
</feature>